<evidence type="ECO:0000313" key="5">
    <source>
        <dbReference type="EMBL" id="UVW35831.1"/>
    </source>
</evidence>
<proteinExistence type="inferred from homology"/>
<sequence length="161" mass="17796">MNSIDLTPLYRSSIGYDRLGALLDSALCGGDLSAGYQAYSIEVLGDNHYAITLAVAGFDKSELNLSAENNVLSVRAQKSEEQAERRYLYQGIANRTFERKFNLAEHVEVTDADLSNGLLTVNLVREIPEAMKPRTISINQSISKLERKDKVKSGDIKKDVA</sequence>
<dbReference type="SUPFAM" id="SSF49764">
    <property type="entry name" value="HSP20-like chaperones"/>
    <property type="match status" value="1"/>
</dbReference>
<dbReference type="Pfam" id="PF00011">
    <property type="entry name" value="HSP20"/>
    <property type="match status" value="1"/>
</dbReference>
<keyword evidence="6" id="KW-1185">Reference proteome</keyword>
<organism evidence="5 6">
    <name type="scientific">SAR92 clade bacterium H455</name>
    <dbReference type="NCBI Taxonomy" id="2974818"/>
    <lineage>
        <taxon>Bacteria</taxon>
        <taxon>Pseudomonadati</taxon>
        <taxon>Pseudomonadota</taxon>
        <taxon>Gammaproteobacteria</taxon>
        <taxon>Cellvibrionales</taxon>
        <taxon>Porticoccaceae</taxon>
        <taxon>SAR92 clade</taxon>
    </lineage>
</organism>
<comment type="similarity">
    <text evidence="2 3">Belongs to the small heat shock protein (HSP20) family.</text>
</comment>
<dbReference type="Gene3D" id="2.60.40.790">
    <property type="match status" value="1"/>
</dbReference>
<dbReference type="PROSITE" id="PS01031">
    <property type="entry name" value="SHSP"/>
    <property type="match status" value="1"/>
</dbReference>
<evidence type="ECO:0000313" key="6">
    <source>
        <dbReference type="Proteomes" id="UP001059934"/>
    </source>
</evidence>
<evidence type="ECO:0000256" key="2">
    <source>
        <dbReference type="PROSITE-ProRule" id="PRU00285"/>
    </source>
</evidence>
<dbReference type="InterPro" id="IPR037913">
    <property type="entry name" value="ACD_IbpA/B"/>
</dbReference>
<dbReference type="InterPro" id="IPR002068">
    <property type="entry name" value="A-crystallin/Hsp20_dom"/>
</dbReference>
<accession>A0ABY5TTF8</accession>
<keyword evidence="1" id="KW-0346">Stress response</keyword>
<dbReference type="Proteomes" id="UP001059934">
    <property type="component" value="Chromosome"/>
</dbReference>
<dbReference type="InterPro" id="IPR008978">
    <property type="entry name" value="HSP20-like_chaperone"/>
</dbReference>
<feature type="domain" description="SHSP" evidence="4">
    <location>
        <begin position="30"/>
        <end position="141"/>
    </location>
</feature>
<evidence type="ECO:0000256" key="3">
    <source>
        <dbReference type="RuleBase" id="RU003616"/>
    </source>
</evidence>
<protein>
    <submittedName>
        <fullName evidence="5">Hsp20 family protein</fullName>
    </submittedName>
</protein>
<dbReference type="EMBL" id="CP103416">
    <property type="protein sequence ID" value="UVW35831.1"/>
    <property type="molecule type" value="Genomic_DNA"/>
</dbReference>
<evidence type="ECO:0000259" key="4">
    <source>
        <dbReference type="PROSITE" id="PS01031"/>
    </source>
</evidence>
<dbReference type="PANTHER" id="PTHR47062:SF1">
    <property type="entry name" value="SMALL HEAT SHOCK PROTEIN IBPA"/>
    <property type="match status" value="1"/>
</dbReference>
<evidence type="ECO:0000256" key="1">
    <source>
        <dbReference type="ARBA" id="ARBA00023016"/>
    </source>
</evidence>
<name>A0ABY5TTF8_9GAMM</name>
<dbReference type="CDD" id="cd06470">
    <property type="entry name" value="ACD_IbpA-B_like"/>
    <property type="match status" value="1"/>
</dbReference>
<gene>
    <name evidence="5" type="ORF">NYF23_04275</name>
</gene>
<dbReference type="PANTHER" id="PTHR47062">
    <property type="match status" value="1"/>
</dbReference>
<reference evidence="5" key="1">
    <citation type="submission" date="2022-08" db="EMBL/GenBank/DDBJ databases">
        <title>Catabolic pathway analysis in culturable SAR92 clade bacteria reveals their overlooked roles in DMSP degradation in coastal seas.</title>
        <authorList>
            <person name="He X."/>
            <person name="Zhang X."/>
            <person name="Zhang Y."/>
        </authorList>
    </citation>
    <scope>NUCLEOTIDE SEQUENCE</scope>
    <source>
        <strain evidence="5">H455</strain>
    </source>
</reference>